<dbReference type="RefSeq" id="WP_089682971.1">
    <property type="nucleotide sequence ID" value="NZ_FNFO01000005.1"/>
</dbReference>
<dbReference type="PANTHER" id="PTHR30347">
    <property type="entry name" value="POTASSIUM CHANNEL RELATED"/>
    <property type="match status" value="1"/>
</dbReference>
<evidence type="ECO:0000259" key="8">
    <source>
        <dbReference type="Pfam" id="PF00924"/>
    </source>
</evidence>
<accession>A0A1G9IMY6</accession>
<gene>
    <name evidence="11" type="ORF">SAMN05421823_10552</name>
</gene>
<dbReference type="PANTHER" id="PTHR30347:SF1">
    <property type="entry name" value="MECHANOSENSITIVE CHANNEL MSCK"/>
    <property type="match status" value="1"/>
</dbReference>
<protein>
    <submittedName>
        <fullName evidence="11">Mechanosensitive ion channel</fullName>
    </submittedName>
</protein>
<dbReference type="EMBL" id="FNFO01000005">
    <property type="protein sequence ID" value="SDL26512.1"/>
    <property type="molecule type" value="Genomic_DNA"/>
</dbReference>
<dbReference type="InterPro" id="IPR006685">
    <property type="entry name" value="MscS_channel_2nd"/>
</dbReference>
<feature type="domain" description="Mechanosensitive ion channel MscS C-terminal" evidence="9">
    <location>
        <begin position="201"/>
        <end position="284"/>
    </location>
</feature>
<dbReference type="InterPro" id="IPR011014">
    <property type="entry name" value="MscS_channel_TM-2"/>
</dbReference>
<feature type="domain" description="Mechanosensitive ion channel MscS" evidence="8">
    <location>
        <begin position="126"/>
        <end position="192"/>
    </location>
</feature>
<keyword evidence="4 7" id="KW-0812">Transmembrane</keyword>
<evidence type="ECO:0000256" key="3">
    <source>
        <dbReference type="ARBA" id="ARBA00022475"/>
    </source>
</evidence>
<organism evidence="11 12">
    <name type="scientific">Catalinimonas alkaloidigena</name>
    <dbReference type="NCBI Taxonomy" id="1075417"/>
    <lineage>
        <taxon>Bacteria</taxon>
        <taxon>Pseudomonadati</taxon>
        <taxon>Bacteroidota</taxon>
        <taxon>Cytophagia</taxon>
        <taxon>Cytophagales</taxon>
        <taxon>Catalimonadaceae</taxon>
        <taxon>Catalinimonas</taxon>
    </lineage>
</organism>
<keyword evidence="3" id="KW-1003">Cell membrane</keyword>
<comment type="subcellular location">
    <subcellularLocation>
        <location evidence="1">Cell membrane</location>
        <topology evidence="1">Multi-pass membrane protein</topology>
    </subcellularLocation>
</comment>
<feature type="domain" description="Mechanosensitive ion channel transmembrane helices 2/3" evidence="10">
    <location>
        <begin position="84"/>
        <end position="125"/>
    </location>
</feature>
<keyword evidence="5 7" id="KW-1133">Transmembrane helix</keyword>
<feature type="transmembrane region" description="Helical" evidence="7">
    <location>
        <begin position="77"/>
        <end position="99"/>
    </location>
</feature>
<dbReference type="GO" id="GO:0008381">
    <property type="term" value="F:mechanosensitive monoatomic ion channel activity"/>
    <property type="evidence" value="ECO:0007669"/>
    <property type="project" value="UniProtKB-ARBA"/>
</dbReference>
<keyword evidence="12" id="KW-1185">Reference proteome</keyword>
<dbReference type="AlphaFoldDB" id="A0A1G9IMY6"/>
<sequence length="316" mass="35328">MEEERQVESKVLDQLKEWLGDIVQFFTEPLGLGRASSLSLWDIIFFITCLVLLYTVSGKIRTLLVKRILIRYNMDIGIREIIGTITRYIIMVLGLLVIIQTAGVDLSALGLLAGALGVGIGFGLQNITSNFISGIIILFERPIKVGDRIEVGDVTGNVVDISARATTVVTNDNIAIIVPNSDFISSKVINWSYRDRTVRFNFPVGVSYNEEPERIKKLLLEVARENTGVLNEPPPDVLFDGFGDSSLNFNLRVWTRRYTDTPRVLKSQLYYAIAKKFRENGVEIPFPQRDLHLRSGFDQLASSAAPKENGSSSTER</sequence>
<reference evidence="11 12" key="1">
    <citation type="submission" date="2016-10" db="EMBL/GenBank/DDBJ databases">
        <authorList>
            <person name="de Groot N.N."/>
        </authorList>
    </citation>
    <scope>NUCLEOTIDE SEQUENCE [LARGE SCALE GENOMIC DNA]</scope>
    <source>
        <strain evidence="11 12">DSM 25186</strain>
    </source>
</reference>
<dbReference type="GO" id="GO:0005886">
    <property type="term" value="C:plasma membrane"/>
    <property type="evidence" value="ECO:0007669"/>
    <property type="project" value="UniProtKB-SubCell"/>
</dbReference>
<dbReference type="InterPro" id="IPR049142">
    <property type="entry name" value="MS_channel_1st"/>
</dbReference>
<dbReference type="InterPro" id="IPR023408">
    <property type="entry name" value="MscS_beta-dom_sf"/>
</dbReference>
<evidence type="ECO:0000259" key="9">
    <source>
        <dbReference type="Pfam" id="PF21082"/>
    </source>
</evidence>
<evidence type="ECO:0000256" key="1">
    <source>
        <dbReference type="ARBA" id="ARBA00004651"/>
    </source>
</evidence>
<evidence type="ECO:0000256" key="2">
    <source>
        <dbReference type="ARBA" id="ARBA00008017"/>
    </source>
</evidence>
<dbReference type="Pfam" id="PF00924">
    <property type="entry name" value="MS_channel_2nd"/>
    <property type="match status" value="1"/>
</dbReference>
<evidence type="ECO:0000313" key="12">
    <source>
        <dbReference type="Proteomes" id="UP000198510"/>
    </source>
</evidence>
<evidence type="ECO:0000256" key="7">
    <source>
        <dbReference type="SAM" id="Phobius"/>
    </source>
</evidence>
<dbReference type="Pfam" id="PF21082">
    <property type="entry name" value="MS_channel_3rd"/>
    <property type="match status" value="1"/>
</dbReference>
<dbReference type="InterPro" id="IPR049278">
    <property type="entry name" value="MS_channel_C"/>
</dbReference>
<feature type="transmembrane region" description="Helical" evidence="7">
    <location>
        <begin position="38"/>
        <end position="56"/>
    </location>
</feature>
<dbReference type="Gene3D" id="2.30.30.60">
    <property type="match status" value="1"/>
</dbReference>
<proteinExistence type="inferred from homology"/>
<evidence type="ECO:0000259" key="10">
    <source>
        <dbReference type="Pfam" id="PF21088"/>
    </source>
</evidence>
<dbReference type="STRING" id="1075417.SAMN05421823_10552"/>
<dbReference type="SUPFAM" id="SSF82689">
    <property type="entry name" value="Mechanosensitive channel protein MscS (YggB), C-terminal domain"/>
    <property type="match status" value="1"/>
</dbReference>
<evidence type="ECO:0000256" key="6">
    <source>
        <dbReference type="ARBA" id="ARBA00023136"/>
    </source>
</evidence>
<evidence type="ECO:0000256" key="5">
    <source>
        <dbReference type="ARBA" id="ARBA00022989"/>
    </source>
</evidence>
<dbReference type="InterPro" id="IPR052702">
    <property type="entry name" value="MscS-like_channel"/>
</dbReference>
<dbReference type="InterPro" id="IPR011066">
    <property type="entry name" value="MscS_channel_C_sf"/>
</dbReference>
<dbReference type="InterPro" id="IPR010920">
    <property type="entry name" value="LSM_dom_sf"/>
</dbReference>
<dbReference type="Gene3D" id="1.10.287.1260">
    <property type="match status" value="1"/>
</dbReference>
<dbReference type="SUPFAM" id="SSF82861">
    <property type="entry name" value="Mechanosensitive channel protein MscS (YggB), transmembrane region"/>
    <property type="match status" value="1"/>
</dbReference>
<dbReference type="OrthoDB" id="9809206at2"/>
<dbReference type="Gene3D" id="3.30.70.100">
    <property type="match status" value="1"/>
</dbReference>
<keyword evidence="6 7" id="KW-0472">Membrane</keyword>
<dbReference type="Pfam" id="PF21088">
    <property type="entry name" value="MS_channel_1st"/>
    <property type="match status" value="1"/>
</dbReference>
<evidence type="ECO:0000256" key="4">
    <source>
        <dbReference type="ARBA" id="ARBA00022692"/>
    </source>
</evidence>
<comment type="similarity">
    <text evidence="2">Belongs to the MscS (TC 1.A.23) family.</text>
</comment>
<name>A0A1G9IMY6_9BACT</name>
<feature type="transmembrane region" description="Helical" evidence="7">
    <location>
        <begin position="111"/>
        <end position="139"/>
    </location>
</feature>
<dbReference type="Proteomes" id="UP000198510">
    <property type="component" value="Unassembled WGS sequence"/>
</dbReference>
<dbReference type="SUPFAM" id="SSF50182">
    <property type="entry name" value="Sm-like ribonucleoproteins"/>
    <property type="match status" value="1"/>
</dbReference>
<evidence type="ECO:0000313" key="11">
    <source>
        <dbReference type="EMBL" id="SDL26512.1"/>
    </source>
</evidence>